<organism evidence="3 4">
    <name type="scientific">Streptomyces caniscabiei</name>
    <dbReference type="NCBI Taxonomy" id="2746961"/>
    <lineage>
        <taxon>Bacteria</taxon>
        <taxon>Bacillati</taxon>
        <taxon>Actinomycetota</taxon>
        <taxon>Actinomycetes</taxon>
        <taxon>Kitasatosporales</taxon>
        <taxon>Streptomycetaceae</taxon>
        <taxon>Streptomyces</taxon>
    </lineage>
</organism>
<feature type="transmembrane region" description="Helical" evidence="2">
    <location>
        <begin position="112"/>
        <end position="138"/>
    </location>
</feature>
<evidence type="ECO:0000256" key="1">
    <source>
        <dbReference type="SAM" id="MobiDB-lite"/>
    </source>
</evidence>
<evidence type="ECO:0000256" key="2">
    <source>
        <dbReference type="SAM" id="Phobius"/>
    </source>
</evidence>
<comment type="caution">
    <text evidence="3">The sequence shown here is derived from an EMBL/GenBank/DDBJ whole genome shotgun (WGS) entry which is preliminary data.</text>
</comment>
<feature type="transmembrane region" description="Helical" evidence="2">
    <location>
        <begin position="150"/>
        <end position="175"/>
    </location>
</feature>
<feature type="transmembrane region" description="Helical" evidence="2">
    <location>
        <begin position="40"/>
        <end position="58"/>
    </location>
</feature>
<protein>
    <submittedName>
        <fullName evidence="3">Uncharacterized protein</fullName>
    </submittedName>
</protein>
<accession>A0A927L4N1</accession>
<keyword evidence="2" id="KW-0812">Transmembrane</keyword>
<keyword evidence="2" id="KW-1133">Transmembrane helix</keyword>
<dbReference type="Proteomes" id="UP000661025">
    <property type="component" value="Unassembled WGS sequence"/>
</dbReference>
<sequence length="187" mass="20185">MGTEPRTDTGSSPEEPPGRTTGNKYFKEYMRLVHVSLRSWWWGEPLAATLGGLGGAWIGHDDDLPMDEVLGVAVSMVGVIIGSVFAVLAMITRACDNTFLRKARKARLLPVVNYLWPFFTIIGMGILSIVFLLLMAGISEDAPTLLLMTVSASAGFCVLWTLAGLLPALGALIVFTRLIEKTSGVND</sequence>
<dbReference type="GeneID" id="79928444"/>
<proteinExistence type="predicted"/>
<dbReference type="RefSeq" id="WP_086800488.1">
    <property type="nucleotide sequence ID" value="NZ_CP119182.1"/>
</dbReference>
<evidence type="ECO:0000313" key="4">
    <source>
        <dbReference type="Proteomes" id="UP000661025"/>
    </source>
</evidence>
<reference evidence="3" key="1">
    <citation type="submission" date="2020-09" db="EMBL/GenBank/DDBJ databases">
        <title>Streptomyces canutascabiei sp. nov., which causes potato common scab and is distributed across the world.</title>
        <authorList>
            <person name="Nguyen H.P."/>
            <person name="Weisberg A.J."/>
            <person name="Chang J.H."/>
            <person name="Clarke C.R."/>
        </authorList>
    </citation>
    <scope>NUCLEOTIDE SEQUENCE</scope>
    <source>
        <strain evidence="3">ID-01-6.2a</strain>
    </source>
</reference>
<keyword evidence="2" id="KW-0472">Membrane</keyword>
<feature type="region of interest" description="Disordered" evidence="1">
    <location>
        <begin position="1"/>
        <end position="22"/>
    </location>
</feature>
<feature type="transmembrane region" description="Helical" evidence="2">
    <location>
        <begin position="70"/>
        <end position="91"/>
    </location>
</feature>
<dbReference type="EMBL" id="JACYXT010000004">
    <property type="protein sequence ID" value="MBD9723864.1"/>
    <property type="molecule type" value="Genomic_DNA"/>
</dbReference>
<dbReference type="AlphaFoldDB" id="A0A927L4N1"/>
<evidence type="ECO:0000313" key="3">
    <source>
        <dbReference type="EMBL" id="MBD9723864.1"/>
    </source>
</evidence>
<name>A0A927L4N1_9ACTN</name>
<gene>
    <name evidence="3" type="ORF">IHE70_11565</name>
</gene>